<evidence type="ECO:0000256" key="3">
    <source>
        <dbReference type="ARBA" id="ARBA00005133"/>
    </source>
</evidence>
<organism evidence="10">
    <name type="scientific">freshwater metagenome</name>
    <dbReference type="NCBI Taxonomy" id="449393"/>
    <lineage>
        <taxon>unclassified sequences</taxon>
        <taxon>metagenomes</taxon>
        <taxon>ecological metagenomes</taxon>
    </lineage>
</organism>
<proteinExistence type="inferred from homology"/>
<accession>A0A6J6NKF2</accession>
<dbReference type="CDD" id="cd04732">
    <property type="entry name" value="HisA"/>
    <property type="match status" value="1"/>
</dbReference>
<evidence type="ECO:0000256" key="5">
    <source>
        <dbReference type="ARBA" id="ARBA00012550"/>
    </source>
</evidence>
<dbReference type="PANTHER" id="PTHR43090">
    <property type="entry name" value="1-(5-PHOSPHORIBOSYL)-5-[(5-PHOSPHORIBOSYLAMINO)METHYLIDENEAMINO] IMIDAZOLE-4-CARBOXAMIDE ISOMERASE"/>
    <property type="match status" value="1"/>
</dbReference>
<dbReference type="InterPro" id="IPR006062">
    <property type="entry name" value="His_biosynth"/>
</dbReference>
<keyword evidence="7" id="KW-0028">Amino-acid biosynthesis</keyword>
<evidence type="ECO:0000256" key="1">
    <source>
        <dbReference type="ARBA" id="ARBA00000901"/>
    </source>
</evidence>
<dbReference type="InterPro" id="IPR044524">
    <property type="entry name" value="Isoase_HisA-like"/>
</dbReference>
<dbReference type="InterPro" id="IPR013785">
    <property type="entry name" value="Aldolase_TIM"/>
</dbReference>
<dbReference type="FunFam" id="3.20.20.70:FF:000009">
    <property type="entry name" value="1-(5-phosphoribosyl)-5-[(5-phosphoribosylamino)methylideneamino] imidazole-4-carboxamide isomerase"/>
    <property type="match status" value="1"/>
</dbReference>
<dbReference type="AlphaFoldDB" id="A0A6J6NKF2"/>
<dbReference type="UniPathway" id="UPA00031">
    <property type="reaction ID" value="UER00009"/>
</dbReference>
<comment type="catalytic activity">
    <reaction evidence="1">
        <text>1-(5-phospho-beta-D-ribosyl)-5-[(5-phospho-beta-D-ribosylamino)methylideneamino]imidazole-4-carboxamide = 5-[(5-phospho-1-deoxy-D-ribulos-1-ylimino)methylamino]-1-(5-phospho-beta-D-ribosyl)imidazole-4-carboxamide</text>
        <dbReference type="Rhea" id="RHEA:15469"/>
        <dbReference type="ChEBI" id="CHEBI:58435"/>
        <dbReference type="ChEBI" id="CHEBI:58525"/>
        <dbReference type="EC" id="5.3.1.16"/>
    </reaction>
</comment>
<evidence type="ECO:0000256" key="4">
    <source>
        <dbReference type="ARBA" id="ARBA00009667"/>
    </source>
</evidence>
<evidence type="ECO:0000256" key="7">
    <source>
        <dbReference type="ARBA" id="ARBA00022605"/>
    </source>
</evidence>
<dbReference type="EMBL" id="CAEZXQ010000005">
    <property type="protein sequence ID" value="CAB4685225.1"/>
    <property type="molecule type" value="Genomic_DNA"/>
</dbReference>
<dbReference type="GO" id="GO:0003949">
    <property type="term" value="F:1-(5-phosphoribosyl)-5-[(5-phosphoribosylamino)methylideneamino]imidazole-4-carboxamide isomerase activity"/>
    <property type="evidence" value="ECO:0007669"/>
    <property type="project" value="UniProtKB-EC"/>
</dbReference>
<dbReference type="SUPFAM" id="SSF51366">
    <property type="entry name" value="Ribulose-phoshate binding barrel"/>
    <property type="match status" value="1"/>
</dbReference>
<gene>
    <name evidence="10" type="ORF">UFOPK2576_00102</name>
</gene>
<protein>
    <recommendedName>
        <fullName evidence="5">1-(5-phosphoribosyl)-5-[(5-phosphoribosylamino)methylideneamino]imidazole-4-carboxamideisomerase</fullName>
        <ecNumber evidence="5">5.3.1.16</ecNumber>
    </recommendedName>
</protein>
<keyword evidence="8" id="KW-0368">Histidine biosynthesis</keyword>
<dbReference type="GO" id="GO:0000105">
    <property type="term" value="P:L-histidine biosynthetic process"/>
    <property type="evidence" value="ECO:0007669"/>
    <property type="project" value="UniProtKB-UniPathway"/>
</dbReference>
<keyword evidence="9" id="KW-0413">Isomerase</keyword>
<comment type="pathway">
    <text evidence="3">Amino-acid biosynthesis; L-histidine biosynthesis; L-histidine from 5-phospho-alpha-D-ribose 1-diphosphate: step 4/9.</text>
</comment>
<dbReference type="HAMAP" id="MF_01014">
    <property type="entry name" value="HisA"/>
    <property type="match status" value="1"/>
</dbReference>
<keyword evidence="6" id="KW-0963">Cytoplasm</keyword>
<name>A0A6J6NKF2_9ZZZZ</name>
<evidence type="ECO:0000256" key="9">
    <source>
        <dbReference type="ARBA" id="ARBA00023235"/>
    </source>
</evidence>
<dbReference type="InterPro" id="IPR011060">
    <property type="entry name" value="RibuloseP-bd_barrel"/>
</dbReference>
<reference evidence="10" key="1">
    <citation type="submission" date="2020-05" db="EMBL/GenBank/DDBJ databases">
        <authorList>
            <person name="Chiriac C."/>
            <person name="Salcher M."/>
            <person name="Ghai R."/>
            <person name="Kavagutti S V."/>
        </authorList>
    </citation>
    <scope>NUCLEOTIDE SEQUENCE</scope>
</reference>
<evidence type="ECO:0000256" key="8">
    <source>
        <dbReference type="ARBA" id="ARBA00023102"/>
    </source>
</evidence>
<dbReference type="GO" id="GO:0005737">
    <property type="term" value="C:cytoplasm"/>
    <property type="evidence" value="ECO:0007669"/>
    <property type="project" value="UniProtKB-SubCell"/>
</dbReference>
<evidence type="ECO:0000256" key="6">
    <source>
        <dbReference type="ARBA" id="ARBA00022490"/>
    </source>
</evidence>
<dbReference type="PANTHER" id="PTHR43090:SF2">
    <property type="entry name" value="1-(5-PHOSPHORIBOSYL)-5-[(5-PHOSPHORIBOSYLAMINO)METHYLIDENEAMINO] IMIDAZOLE-4-CARBOXAMIDE ISOMERASE"/>
    <property type="match status" value="1"/>
</dbReference>
<sequence>MKTLELLPAIDIKNGKSVRLKQAGLDSAEQYGSPTEVLAEFIAKGAKWVHLVDLDSAFNTGSNVDLIKDLIDKSSINIQLSGGIVDESSLNQALATKAVRINISTAALQNIDWLVRVINSHKDRLSIGLDINNGVLIARGSGEVIGDPFEYIKVLDKAGCTRYVVTDNSKDGELNGPNLDLLDKVSRSTKSLIIASGGVSKLSDLDNLRQMGLDGVIVGKALYVGAIDIGLAIKTCYE</sequence>
<dbReference type="InterPro" id="IPR023016">
    <property type="entry name" value="HisA/PriA"/>
</dbReference>
<dbReference type="Pfam" id="PF00977">
    <property type="entry name" value="His_biosynth"/>
    <property type="match status" value="1"/>
</dbReference>
<dbReference type="GO" id="GO:0000162">
    <property type="term" value="P:L-tryptophan biosynthetic process"/>
    <property type="evidence" value="ECO:0007669"/>
    <property type="project" value="TreeGrafter"/>
</dbReference>
<evidence type="ECO:0000256" key="2">
    <source>
        <dbReference type="ARBA" id="ARBA00004496"/>
    </source>
</evidence>
<dbReference type="EC" id="5.3.1.16" evidence="5"/>
<evidence type="ECO:0000313" key="10">
    <source>
        <dbReference type="EMBL" id="CAB4685225.1"/>
    </source>
</evidence>
<comment type="subcellular location">
    <subcellularLocation>
        <location evidence="2">Cytoplasm</location>
    </subcellularLocation>
</comment>
<dbReference type="Gene3D" id="3.20.20.70">
    <property type="entry name" value="Aldolase class I"/>
    <property type="match status" value="1"/>
</dbReference>
<comment type="similarity">
    <text evidence="4">Belongs to the HisA/HisF family.</text>
</comment>